<reference evidence="2 3" key="1">
    <citation type="journal article" date="2019" name="Int. J. Syst. Evol. Microbiol.">
        <title>The Global Catalogue of Microorganisms (GCM) 10K type strain sequencing project: providing services to taxonomists for standard genome sequencing and annotation.</title>
        <authorList>
            <consortium name="The Broad Institute Genomics Platform"/>
            <consortium name="The Broad Institute Genome Sequencing Center for Infectious Disease"/>
            <person name="Wu L."/>
            <person name="Ma J."/>
        </authorList>
    </citation>
    <scope>NUCLEOTIDE SEQUENCE [LARGE SCALE GENOMIC DNA]</scope>
    <source>
        <strain evidence="2 3">JCM 3325</strain>
    </source>
</reference>
<feature type="region of interest" description="Disordered" evidence="1">
    <location>
        <begin position="22"/>
        <end position="49"/>
    </location>
</feature>
<evidence type="ECO:0000313" key="2">
    <source>
        <dbReference type="EMBL" id="GAA2440071.1"/>
    </source>
</evidence>
<comment type="caution">
    <text evidence="2">The sequence shown here is derived from an EMBL/GenBank/DDBJ whole genome shotgun (WGS) entry which is preliminary data.</text>
</comment>
<sequence>MPEAGRMIEVWAAITTGPGADSWFMGRNETETPEGGRTCHSRRSALPSR</sequence>
<keyword evidence="3" id="KW-1185">Reference proteome</keyword>
<dbReference type="Proteomes" id="UP001501231">
    <property type="component" value="Unassembled WGS sequence"/>
</dbReference>
<evidence type="ECO:0000256" key="1">
    <source>
        <dbReference type="SAM" id="MobiDB-lite"/>
    </source>
</evidence>
<protein>
    <submittedName>
        <fullName evidence="2">Uncharacterized protein</fullName>
    </submittedName>
</protein>
<organism evidence="2 3">
    <name type="scientific">Actinomadura vinacea</name>
    <dbReference type="NCBI Taxonomy" id="115336"/>
    <lineage>
        <taxon>Bacteria</taxon>
        <taxon>Bacillati</taxon>
        <taxon>Actinomycetota</taxon>
        <taxon>Actinomycetes</taxon>
        <taxon>Streptosporangiales</taxon>
        <taxon>Thermomonosporaceae</taxon>
        <taxon>Actinomadura</taxon>
    </lineage>
</organism>
<accession>A0ABN3JW80</accession>
<proteinExistence type="predicted"/>
<evidence type="ECO:0000313" key="3">
    <source>
        <dbReference type="Proteomes" id="UP001501231"/>
    </source>
</evidence>
<gene>
    <name evidence="2" type="ORF">GCM10010191_64370</name>
</gene>
<dbReference type="EMBL" id="BAAARW010000024">
    <property type="protein sequence ID" value="GAA2440071.1"/>
    <property type="molecule type" value="Genomic_DNA"/>
</dbReference>
<name>A0ABN3JW80_9ACTN</name>